<sequence>MANRRADPLDYGDAEQRQSASPASISSSSSLASSTRPLEVRQRTRSQSEAAMTRAALAARVLQLQRHEELQQRGPAHHPTQYSRTAQRDQLRTPAGLVAPAFDYEAHDSESHCDDELSWDSRTARAEQLTTSASDTRLYRLANRQLHVSDDTTPQAAWSDATSSRGAGSIQSSEDVKLRGNIAVTTPAPERTGRLDGRNYSRSSSVSPVSIMSPQELELAALRRQVEQLQYLLEKRAKQGQGDQGQKQRKQSCDESRTTTPMQTSSGMPSPVGHSEHRRLQSSTAPTSRQVSPHLSRASSRDELRFTANTQPLRLRSKGSVSPPSALSSTTSSRSSSSRPGGRDTFQPTLKSCTSSLGMVAHKARSDRSTPASPGTMTPTSATGSTRSKRRIVFADQLERAEHSENNVQLRSSSLDLTRRVGIGDEEAHLTSKCKALPPLPHDAQSNVYGPIAPLGTREAATSTSTLGLSSIKKGSTSERSTPTPTQHHLHGHEHGTGSGGLHSRNRRGGAPFLSSALRRRVSSSSSTEKEGEGGWRCTGRKSQAGSEADTPASAGRCGRRVAFKDEIGGELEGEMLNERVQKMKHGPGRGTLVVRKK</sequence>
<feature type="compositionally biased region" description="Polar residues" evidence="1">
    <location>
        <begin position="281"/>
        <end position="293"/>
    </location>
</feature>
<feature type="region of interest" description="Disordered" evidence="1">
    <location>
        <begin position="236"/>
        <end position="390"/>
    </location>
</feature>
<dbReference type="Proteomes" id="UP000245884">
    <property type="component" value="Unassembled WGS sequence"/>
</dbReference>
<feature type="region of interest" description="Disordered" evidence="1">
    <location>
        <begin position="1"/>
        <end position="54"/>
    </location>
</feature>
<feature type="compositionally biased region" description="Low complexity" evidence="1">
    <location>
        <begin position="19"/>
        <end position="34"/>
    </location>
</feature>
<keyword evidence="3" id="KW-1185">Reference proteome</keyword>
<dbReference type="EMBL" id="KZ819663">
    <property type="protein sequence ID" value="PWN29485.1"/>
    <property type="molecule type" value="Genomic_DNA"/>
</dbReference>
<feature type="compositionally biased region" description="Low complexity" evidence="1">
    <location>
        <begin position="462"/>
        <end position="471"/>
    </location>
</feature>
<accession>A0A316V235</accession>
<dbReference type="GeneID" id="37027262"/>
<protein>
    <submittedName>
        <fullName evidence="2">Uncharacterized protein</fullName>
    </submittedName>
</protein>
<dbReference type="RefSeq" id="XP_025364097.1">
    <property type="nucleotide sequence ID" value="XM_025505439.1"/>
</dbReference>
<proteinExistence type="predicted"/>
<name>A0A316V235_9BASI</name>
<feature type="compositionally biased region" description="Polar residues" evidence="1">
    <location>
        <begin position="258"/>
        <end position="268"/>
    </location>
</feature>
<feature type="compositionally biased region" description="Polar residues" evidence="1">
    <location>
        <begin position="473"/>
        <end position="487"/>
    </location>
</feature>
<feature type="compositionally biased region" description="Polar residues" evidence="1">
    <location>
        <begin position="369"/>
        <end position="386"/>
    </location>
</feature>
<feature type="region of interest" description="Disordered" evidence="1">
    <location>
        <begin position="459"/>
        <end position="558"/>
    </location>
</feature>
<feature type="region of interest" description="Disordered" evidence="1">
    <location>
        <begin position="150"/>
        <end position="210"/>
    </location>
</feature>
<feature type="compositionally biased region" description="Low complexity" evidence="1">
    <location>
        <begin position="318"/>
        <end position="345"/>
    </location>
</feature>
<gene>
    <name evidence="2" type="ORF">BDZ90DRAFT_230357</name>
</gene>
<feature type="region of interest" description="Disordered" evidence="1">
    <location>
        <begin position="68"/>
        <end position="90"/>
    </location>
</feature>
<reference evidence="2 3" key="1">
    <citation type="journal article" date="2018" name="Mol. Biol. Evol.">
        <title>Broad Genomic Sampling Reveals a Smut Pathogenic Ancestry of the Fungal Clade Ustilaginomycotina.</title>
        <authorList>
            <person name="Kijpornyongpan T."/>
            <person name="Mondo S.J."/>
            <person name="Barry K."/>
            <person name="Sandor L."/>
            <person name="Lee J."/>
            <person name="Lipzen A."/>
            <person name="Pangilinan J."/>
            <person name="LaButti K."/>
            <person name="Hainaut M."/>
            <person name="Henrissat B."/>
            <person name="Grigoriev I.V."/>
            <person name="Spatafora J.W."/>
            <person name="Aime M.C."/>
        </authorList>
    </citation>
    <scope>NUCLEOTIDE SEQUENCE [LARGE SCALE GENOMIC DNA]</scope>
    <source>
        <strain evidence="2 3">MCA 5214</strain>
    </source>
</reference>
<evidence type="ECO:0000256" key="1">
    <source>
        <dbReference type="SAM" id="MobiDB-lite"/>
    </source>
</evidence>
<evidence type="ECO:0000313" key="2">
    <source>
        <dbReference type="EMBL" id="PWN29485.1"/>
    </source>
</evidence>
<feature type="compositionally biased region" description="Low complexity" evidence="1">
    <location>
        <begin position="201"/>
        <end position="210"/>
    </location>
</feature>
<dbReference type="AlphaFoldDB" id="A0A316V235"/>
<organism evidence="2 3">
    <name type="scientific">Jaminaea rosea</name>
    <dbReference type="NCBI Taxonomy" id="1569628"/>
    <lineage>
        <taxon>Eukaryota</taxon>
        <taxon>Fungi</taxon>
        <taxon>Dikarya</taxon>
        <taxon>Basidiomycota</taxon>
        <taxon>Ustilaginomycotina</taxon>
        <taxon>Exobasidiomycetes</taxon>
        <taxon>Microstromatales</taxon>
        <taxon>Microstromatales incertae sedis</taxon>
        <taxon>Jaminaea</taxon>
    </lineage>
</organism>
<evidence type="ECO:0000313" key="3">
    <source>
        <dbReference type="Proteomes" id="UP000245884"/>
    </source>
</evidence>
<feature type="compositionally biased region" description="Polar residues" evidence="1">
    <location>
        <begin position="151"/>
        <end position="173"/>
    </location>
</feature>
<feature type="compositionally biased region" description="Polar residues" evidence="1">
    <location>
        <begin position="346"/>
        <end position="357"/>
    </location>
</feature>